<name>A0AA86NYZ8_9EUKA</name>
<organism evidence="2">
    <name type="scientific">Hexamita inflata</name>
    <dbReference type="NCBI Taxonomy" id="28002"/>
    <lineage>
        <taxon>Eukaryota</taxon>
        <taxon>Metamonada</taxon>
        <taxon>Diplomonadida</taxon>
        <taxon>Hexamitidae</taxon>
        <taxon>Hexamitinae</taxon>
        <taxon>Hexamita</taxon>
    </lineage>
</organism>
<sequence>MGQQCLAPVEYDAYEKEIQHNAIYSYFFKTKFSPDYFAGVFIDQSIKIQQHGNYDPIQLATEQFLEFQTKINDNKDTIVIMESDLTSQRDYYNNKYQQIKEDQDIDFLSSESDQFQEIKPQVAKFIQLGSLLPLKLQTITYKQASLLIIREYPYLSEFEIFQIQYYVKYYSGQPSQPNAIMQMFKQMEKTYVNLQQFVRLSYLCAPEQYKKFARTPSYLLFFGADHQYNRVCLKSNLVRLFTQHFGTEAGDKINRSIRVPVVSIEDFELVILGFEFDLRDINVQFDPNKAKKFIKHRKEQLRQDSKIIDESIQIIAKKSGITTEQRKYARIMTDREMEREADRYINGIDDKLSNEESKDDD</sequence>
<keyword evidence="4" id="KW-1185">Reference proteome</keyword>
<proteinExistence type="predicted"/>
<reference evidence="3 4" key="2">
    <citation type="submission" date="2024-07" db="EMBL/GenBank/DDBJ databases">
        <authorList>
            <person name="Akdeniz Z."/>
        </authorList>
    </citation>
    <scope>NUCLEOTIDE SEQUENCE [LARGE SCALE GENOMIC DNA]</scope>
</reference>
<dbReference type="AlphaFoldDB" id="A0AA86NYZ8"/>
<evidence type="ECO:0000256" key="1">
    <source>
        <dbReference type="SAM" id="MobiDB-lite"/>
    </source>
</evidence>
<dbReference type="Proteomes" id="UP001642409">
    <property type="component" value="Unassembled WGS sequence"/>
</dbReference>
<feature type="region of interest" description="Disordered" evidence="1">
    <location>
        <begin position="342"/>
        <end position="361"/>
    </location>
</feature>
<evidence type="ECO:0000313" key="4">
    <source>
        <dbReference type="Proteomes" id="UP001642409"/>
    </source>
</evidence>
<dbReference type="EMBL" id="CAXDID020000180">
    <property type="protein sequence ID" value="CAL6049471.1"/>
    <property type="molecule type" value="Genomic_DNA"/>
</dbReference>
<comment type="caution">
    <text evidence="2">The sequence shown here is derived from an EMBL/GenBank/DDBJ whole genome shotgun (WGS) entry which is preliminary data.</text>
</comment>
<protein>
    <submittedName>
        <fullName evidence="2">Uncharacterized protein</fullName>
    </submittedName>
</protein>
<reference evidence="2" key="1">
    <citation type="submission" date="2023-06" db="EMBL/GenBank/DDBJ databases">
        <authorList>
            <person name="Kurt Z."/>
        </authorList>
    </citation>
    <scope>NUCLEOTIDE SEQUENCE</scope>
</reference>
<evidence type="ECO:0000313" key="3">
    <source>
        <dbReference type="EMBL" id="CAL6049471.1"/>
    </source>
</evidence>
<dbReference type="EMBL" id="CATOUU010000384">
    <property type="protein sequence ID" value="CAI9927617.1"/>
    <property type="molecule type" value="Genomic_DNA"/>
</dbReference>
<accession>A0AA86NYZ8</accession>
<gene>
    <name evidence="2" type="ORF">HINF_LOCUS15262</name>
    <name evidence="3" type="ORF">HINF_LOCUS43325</name>
</gene>
<evidence type="ECO:0000313" key="2">
    <source>
        <dbReference type="EMBL" id="CAI9927617.1"/>
    </source>
</evidence>